<dbReference type="InterPro" id="IPR003696">
    <property type="entry name" value="Carbtransf_dom"/>
</dbReference>
<dbReference type="CDD" id="cd00306">
    <property type="entry name" value="Peptidases_S8_S53"/>
    <property type="match status" value="1"/>
</dbReference>
<dbReference type="InterPro" id="IPR038152">
    <property type="entry name" value="Carbam_trans_C_sf"/>
</dbReference>
<dbReference type="Proteomes" id="UP000635996">
    <property type="component" value="Unassembled WGS sequence"/>
</dbReference>
<protein>
    <recommendedName>
        <fullName evidence="7">Carbamoyltransferase</fullName>
    </recommendedName>
</protein>
<dbReference type="InterPro" id="IPR043129">
    <property type="entry name" value="ATPase_NBD"/>
</dbReference>
<dbReference type="Gene3D" id="3.30.420.40">
    <property type="match status" value="1"/>
</dbReference>
<reference evidence="5 6" key="1">
    <citation type="submission" date="2020-03" db="EMBL/GenBank/DDBJ databases">
        <title>WGS of actinomycetes isolated from Thailand.</title>
        <authorList>
            <person name="Thawai C."/>
        </authorList>
    </citation>
    <scope>NUCLEOTIDE SEQUENCE [LARGE SCALE GENOMIC DNA]</scope>
    <source>
        <strain evidence="5 6">NBRC 13905</strain>
    </source>
</reference>
<evidence type="ECO:0000256" key="1">
    <source>
        <dbReference type="ARBA" id="ARBA00006129"/>
    </source>
</evidence>
<keyword evidence="6" id="KW-1185">Reference proteome</keyword>
<proteinExistence type="inferred from homology"/>
<evidence type="ECO:0008006" key="7">
    <source>
        <dbReference type="Google" id="ProtNLM"/>
    </source>
</evidence>
<dbReference type="PANTHER" id="PTHR34847:SF1">
    <property type="entry name" value="NODULATION PROTEIN U"/>
    <property type="match status" value="1"/>
</dbReference>
<dbReference type="EMBL" id="JAATEL010000030">
    <property type="protein sequence ID" value="NJP16977.1"/>
    <property type="molecule type" value="Genomic_DNA"/>
</dbReference>
<organism evidence="5 6">
    <name type="scientific">Streptomyces thermoviolaceus subsp. thermoviolaceus</name>
    <dbReference type="NCBI Taxonomy" id="66860"/>
    <lineage>
        <taxon>Bacteria</taxon>
        <taxon>Bacillati</taxon>
        <taxon>Actinomycetota</taxon>
        <taxon>Actinomycetes</taxon>
        <taxon>Kitasatosporales</taxon>
        <taxon>Streptomycetaceae</taxon>
        <taxon>Streptomyces</taxon>
    </lineage>
</organism>
<feature type="domain" description="Carbamoyltransferase" evidence="3">
    <location>
        <begin position="649"/>
        <end position="722"/>
    </location>
</feature>
<dbReference type="Gene3D" id="3.90.870.20">
    <property type="entry name" value="Carbamoyltransferase, C-terminal domain"/>
    <property type="match status" value="1"/>
</dbReference>
<dbReference type="Gene3D" id="3.40.50.200">
    <property type="entry name" value="Peptidase S8/S53 domain"/>
    <property type="match status" value="1"/>
</dbReference>
<gene>
    <name evidence="5" type="ORF">HCJ95_22535</name>
</gene>
<sequence>MTHAQQPASPPWSVLSPEPDRGAGLGEGVRVLVVSDGTPAPDGGGMPDAHTERVAGLCRQLAGRAEIGYASAARLRARSLAADLRAMVTADGGWDIVAMPWSSPERDAERLKVRRAFEEVARNPDMPLFVAAAGHDGPGRLRFPASCPSVLAVGVGSDDGGPAAYCGTDGLGRKPQLLVPDARYATRCAAGPAPMRGTSAAVGIVAGLAAGLAKRLGSDGRRVPSPLLRAALLASAGPDGMLVGTPLLRQPGTGAAEPFCFELPGAAARLRLRLRAGADTVRIAAVAAGADEVVSGDTTPLWLPRAAGLSVTWAADGTIRRTNGAGWLVLDVAPGAGRDTVITLECPDPVTAYVAVGGAEAVDRIDPRLEKTGEPGVTAPAGRAGSGRPVVLGLSASHDASACLLRDGSPQVAVQQERVTRRKHDGVGHLSSRAAADYCLTSAGLTADDVDVFAFNAQPLLPGYVGLSVPSAAQSFDLFDPFDARTVYVSHHLAHAFSAFWGSPFEEAVVVVCDGSGGSVLGTDDLLVDGPGLREYLARGPEDRLPRIHVFSVYHFDRDGYRLLFRECADSFNVRVGSSSIGETYAAVSQYVFGDWQEGSGKLMGLAPWGKARNAGPSLLEPGPNGLPRFRSDWKDAYRAPGSGGPMDHADLAARIQADLEEALVARMRYAMSLVPGCRDLAYAGGVALNSVANDRIARDSGADRFFVFPAASDAGVSLGAAAAAHYRLTGSTRRRQAPYDDYLGHPYTQDDHDAAIGLVSDRVVTEPLELEAVADRIAAGDVVGWFQGGSEFGPRALGHRSVLADARSRDTWDFINAHIKFREDFRPLAPIVPEEVAAEYFDLDEPSPHMLRVVPVREKYREQLAAITHVDGTARVQTVSRDMNPRIHELLHLVGARTGFPVLVNTSLNRRGEPMIETPGQALDMLLGTRLSALVLGDRVVRRAPENEAPLTLRSRLVLAPGVRLRWEQDCAGSRLWITGGAEPAGLELPRWAFDTLSRAEPDRALGDYLPDCLVSARVGTDTALAFLTALRARCLLVVTREAVHD</sequence>
<dbReference type="InterPro" id="IPR031730">
    <property type="entry name" value="Carbam_trans_C"/>
</dbReference>
<evidence type="ECO:0000256" key="2">
    <source>
        <dbReference type="SAM" id="MobiDB-lite"/>
    </source>
</evidence>
<name>A0ABX0YWE6_STRTL</name>
<evidence type="ECO:0000259" key="3">
    <source>
        <dbReference type="Pfam" id="PF02543"/>
    </source>
</evidence>
<comment type="caution">
    <text evidence="5">The sequence shown here is derived from an EMBL/GenBank/DDBJ whole genome shotgun (WGS) entry which is preliminary data.</text>
</comment>
<evidence type="ECO:0000313" key="5">
    <source>
        <dbReference type="EMBL" id="NJP16977.1"/>
    </source>
</evidence>
<evidence type="ECO:0000259" key="4">
    <source>
        <dbReference type="Pfam" id="PF16861"/>
    </source>
</evidence>
<dbReference type="RefSeq" id="WP_168132274.1">
    <property type="nucleotide sequence ID" value="NZ_BMVZ01000027.1"/>
</dbReference>
<feature type="region of interest" description="Disordered" evidence="2">
    <location>
        <begin position="1"/>
        <end position="21"/>
    </location>
</feature>
<feature type="domain" description="Carbamoyltransferase C-terminal" evidence="4">
    <location>
        <begin position="775"/>
        <end position="944"/>
    </location>
</feature>
<dbReference type="InterPro" id="IPR051338">
    <property type="entry name" value="NodU/CmcH_Carbamoyltrnsfr"/>
</dbReference>
<dbReference type="SUPFAM" id="SSF53067">
    <property type="entry name" value="Actin-like ATPase domain"/>
    <property type="match status" value="1"/>
</dbReference>
<feature type="domain" description="Carbamoyltransferase" evidence="3">
    <location>
        <begin position="391"/>
        <end position="459"/>
    </location>
</feature>
<dbReference type="Pfam" id="PF02543">
    <property type="entry name" value="Carbam_trans_N"/>
    <property type="match status" value="3"/>
</dbReference>
<accession>A0ABX0YWE6</accession>
<dbReference type="PANTHER" id="PTHR34847">
    <property type="entry name" value="NODULATION PROTEIN U"/>
    <property type="match status" value="1"/>
</dbReference>
<dbReference type="SUPFAM" id="SSF52743">
    <property type="entry name" value="Subtilisin-like"/>
    <property type="match status" value="1"/>
</dbReference>
<comment type="similarity">
    <text evidence="1">Belongs to the NodU/CmcH family.</text>
</comment>
<dbReference type="CDD" id="cd24098">
    <property type="entry name" value="ASKHA_NBD_TobZ_N"/>
    <property type="match status" value="1"/>
</dbReference>
<dbReference type="InterPro" id="IPR036852">
    <property type="entry name" value="Peptidase_S8/S53_dom_sf"/>
</dbReference>
<dbReference type="Pfam" id="PF16861">
    <property type="entry name" value="Carbam_trans_C"/>
    <property type="match status" value="1"/>
</dbReference>
<feature type="domain" description="Carbamoyltransferase" evidence="3">
    <location>
        <begin position="486"/>
        <end position="613"/>
    </location>
</feature>
<evidence type="ECO:0000313" key="6">
    <source>
        <dbReference type="Proteomes" id="UP000635996"/>
    </source>
</evidence>